<comment type="cofactor">
    <cofactor evidence="6">
        <name>Zn(2+)</name>
        <dbReference type="ChEBI" id="CHEBI:29105"/>
    </cofactor>
    <text evidence="6">Binds 1 zinc ion.</text>
</comment>
<dbReference type="RefSeq" id="WP_216488516.1">
    <property type="nucleotide sequence ID" value="NZ_JAHMHH010000001.1"/>
</dbReference>
<keyword evidence="4 6" id="KW-0862">Zinc</keyword>
<dbReference type="Pfam" id="PF01432">
    <property type="entry name" value="Peptidase_M3"/>
    <property type="match status" value="1"/>
</dbReference>
<feature type="domain" description="Peptidase M3A/M3B catalytic" evidence="7">
    <location>
        <begin position="202"/>
        <end position="588"/>
    </location>
</feature>
<dbReference type="EMBL" id="JAHMHH010000001">
    <property type="protein sequence ID" value="MBU4692177.1"/>
    <property type="molecule type" value="Genomic_DNA"/>
</dbReference>
<dbReference type="InterPro" id="IPR001567">
    <property type="entry name" value="Pept_M3A_M3B_dom"/>
</dbReference>
<evidence type="ECO:0000256" key="3">
    <source>
        <dbReference type="ARBA" id="ARBA00022801"/>
    </source>
</evidence>
<evidence type="ECO:0000259" key="7">
    <source>
        <dbReference type="Pfam" id="PF01432"/>
    </source>
</evidence>
<evidence type="ECO:0000256" key="1">
    <source>
        <dbReference type="ARBA" id="ARBA00022670"/>
    </source>
</evidence>
<comment type="caution">
    <text evidence="8">The sequence shown here is derived from an EMBL/GenBank/DDBJ whole genome shotgun (WGS) entry which is preliminary data.</text>
</comment>
<protein>
    <recommendedName>
        <fullName evidence="6">Oligopeptidase F</fullName>
        <ecNumber evidence="6">3.4.24.-</ecNumber>
    </recommendedName>
</protein>
<accession>A0ABS6DPD6</accession>
<keyword evidence="3 6" id="KW-0378">Hydrolase</keyword>
<sequence length="609" mass="72177">MKKIYSSYNQVPEEYKWDLESILKNTTFEELKNQYFDIFNHIIATKESKYDSKENYLDYLKVQEKFLELEFKINNYLQNKSSINVVDPEINKEIADFDNKVANYLNKLGSEISRIKKYKDKLLLWKDTKEFSHVKNSIESSIESLKHTLSDDVENYLQQSSKGDTNLEAVFDILDNSEVDFGYATSSKNKKFKITNGSRINLLKNNDELIRKTTHKNYLKGYYKHRQSFAQLLIQHFKQISVEAKIRNYDSAVDSLISSDYVQKQLLDVIYKNVKDNMFVFKQFYKYQKKFFKNKFNKKMQPWDYQLDLIKTKTNYTIEDAKNIFKEIISVMPNRYKEVAINALDSGWIDFESVKNKEGGAYSIGQSYGIDKKYILMNFDNSLSSVNTLCHEMGHSMHSYFSDKNQHIFNSQYPIFLAEIASIFNELLLTDYLIENAKNDEQRFNYINESIRDFIGTVIQQTIWSNYEFNLYNAMDNDEPYASYEQLEQLYVDTRNEYFKDIHKAKISNHENIYSVIVPHYYYEFYVYKYALGYIVANSFYKKYKAEGKQVLDDYIDKFLSAGSSQKPADILKNAGIDIYDENMYKMAFENIHEKIKTYIKLGKKIFNK</sequence>
<evidence type="ECO:0000256" key="4">
    <source>
        <dbReference type="ARBA" id="ARBA00022833"/>
    </source>
</evidence>
<evidence type="ECO:0000256" key="5">
    <source>
        <dbReference type="ARBA" id="ARBA00023049"/>
    </source>
</evidence>
<proteinExistence type="inferred from homology"/>
<dbReference type="PANTHER" id="PTHR11804:SF84">
    <property type="entry name" value="SACCHAROLYSIN"/>
    <property type="match status" value="1"/>
</dbReference>
<dbReference type="InterPro" id="IPR004438">
    <property type="entry name" value="Peptidase_M3B"/>
</dbReference>
<evidence type="ECO:0000256" key="2">
    <source>
        <dbReference type="ARBA" id="ARBA00022723"/>
    </source>
</evidence>
<comment type="function">
    <text evidence="6">Has oligopeptidase activity and degrades a variety of small bioactive peptides.</text>
</comment>
<evidence type="ECO:0000313" key="9">
    <source>
        <dbReference type="Proteomes" id="UP000718793"/>
    </source>
</evidence>
<gene>
    <name evidence="8" type="primary">pepF</name>
    <name evidence="8" type="ORF">KQ875_01010</name>
</gene>
<dbReference type="PANTHER" id="PTHR11804">
    <property type="entry name" value="PROTEASE M3 THIMET OLIGOPEPTIDASE-RELATED"/>
    <property type="match status" value="1"/>
</dbReference>
<organism evidence="8 9">
    <name type="scientific">Mycoplasma zalophi</name>
    <dbReference type="NCBI Taxonomy" id="191287"/>
    <lineage>
        <taxon>Bacteria</taxon>
        <taxon>Bacillati</taxon>
        <taxon>Mycoplasmatota</taxon>
        <taxon>Mollicutes</taxon>
        <taxon>Mycoplasmataceae</taxon>
        <taxon>Mycoplasma</taxon>
    </lineage>
</organism>
<dbReference type="NCBIfam" id="TIGR00181">
    <property type="entry name" value="pepF"/>
    <property type="match status" value="1"/>
</dbReference>
<keyword evidence="2 6" id="KW-0479">Metal-binding</keyword>
<keyword evidence="5 6" id="KW-0482">Metalloprotease</keyword>
<keyword evidence="9" id="KW-1185">Reference proteome</keyword>
<dbReference type="EC" id="3.4.24.-" evidence="6"/>
<name>A0ABS6DPD6_9MOLU</name>
<comment type="similarity">
    <text evidence="6">Belongs to the peptidase M3B family.</text>
</comment>
<reference evidence="8" key="1">
    <citation type="submission" date="2021-06" db="EMBL/GenBank/DDBJ databases">
        <title>Novel Mycoplasma species detected in California sea lions (Zalophus californianus) from the USA.</title>
        <authorList>
            <person name="Volokhov D.V."/>
            <person name="Furtak V.A."/>
            <person name="Zagorodnyaya T.A."/>
        </authorList>
    </citation>
    <scope>NUCLEOTIDE SEQUENCE [LARGE SCALE GENOMIC DNA]</scope>
    <source>
        <strain evidence="8">CSL 5346</strain>
    </source>
</reference>
<evidence type="ECO:0000313" key="8">
    <source>
        <dbReference type="EMBL" id="MBU4692177.1"/>
    </source>
</evidence>
<keyword evidence="1 6" id="KW-0645">Protease</keyword>
<dbReference type="InterPro" id="IPR045090">
    <property type="entry name" value="Pept_M3A_M3B"/>
</dbReference>
<dbReference type="Proteomes" id="UP000718793">
    <property type="component" value="Unassembled WGS sequence"/>
</dbReference>
<evidence type="ECO:0000256" key="6">
    <source>
        <dbReference type="RuleBase" id="RU368091"/>
    </source>
</evidence>